<dbReference type="SUPFAM" id="SSF51445">
    <property type="entry name" value="(Trans)glycosidases"/>
    <property type="match status" value="1"/>
</dbReference>
<dbReference type="GO" id="GO:0008061">
    <property type="term" value="F:chitin binding"/>
    <property type="evidence" value="ECO:0007669"/>
    <property type="project" value="InterPro"/>
</dbReference>
<dbReference type="Gene3D" id="3.20.20.80">
    <property type="entry name" value="Glycosidases"/>
    <property type="match status" value="1"/>
</dbReference>
<dbReference type="PANTHER" id="PTHR11177">
    <property type="entry name" value="CHITINASE"/>
    <property type="match status" value="1"/>
</dbReference>
<dbReference type="Proteomes" id="UP000324748">
    <property type="component" value="Unassembled WGS sequence"/>
</dbReference>
<feature type="domain" description="GH18" evidence="2">
    <location>
        <begin position="46"/>
        <end position="430"/>
    </location>
</feature>
<sequence length="430" mass="47142">MRSTLMSWTVWLPSCILLLSLLGTNFVDSKKPKDSYASAGKFKRTKKVMGYYPVYNFNIQSPKQVDYSLYTDVIFFVAVPEANHTFSYGDHLPPKHAEQLAVEFVGLAKKHNVNPLLSYGGWDGSRYFSELSSTPARRTAFAQNLVQYAKKLGFAGLDMDWEFPNGDGIGCNTHSPQDTINFGLLLKEIRRLWPQAQLTAAIGLSGLSGSDGNPASASETAEIARNLDFVNLMAYDVFGGSWANTTGPLAPIHGTCAPDGMTQSIETGLEVMMKQGFKAQQIVLGLPAYAKRLQLLSPKLQLTTVNGHKSLIYQKHTAATPPGGIADDKPGKDVCGKQQDWGGSFLTIELISNGWLSKDQKTGINGYKRYFDECSGTPFLTNGKYHITYEDQMTSVTKAKWAKKHKLAGVFFFDTTGPMKSIVSAAAQAL</sequence>
<dbReference type="AlphaFoldDB" id="A0A5B0S434"/>
<dbReference type="InterPro" id="IPR050314">
    <property type="entry name" value="Glycosyl_Hydrlase_18"/>
</dbReference>
<organism evidence="4 6">
    <name type="scientific">Puccinia graminis f. sp. tritici</name>
    <dbReference type="NCBI Taxonomy" id="56615"/>
    <lineage>
        <taxon>Eukaryota</taxon>
        <taxon>Fungi</taxon>
        <taxon>Dikarya</taxon>
        <taxon>Basidiomycota</taxon>
        <taxon>Pucciniomycotina</taxon>
        <taxon>Pucciniomycetes</taxon>
        <taxon>Pucciniales</taxon>
        <taxon>Pucciniaceae</taxon>
        <taxon>Puccinia</taxon>
    </lineage>
</organism>
<dbReference type="EMBL" id="VDEP01000078">
    <property type="protein sequence ID" value="KAA1132577.1"/>
    <property type="molecule type" value="Genomic_DNA"/>
</dbReference>
<evidence type="ECO:0000313" key="3">
    <source>
        <dbReference type="EMBL" id="KAA1070826.1"/>
    </source>
</evidence>
<dbReference type="Pfam" id="PF00704">
    <property type="entry name" value="Glyco_hydro_18"/>
    <property type="match status" value="1"/>
</dbReference>
<protein>
    <recommendedName>
        <fullName evidence="2">GH18 domain-containing protein</fullName>
    </recommendedName>
</protein>
<comment type="caution">
    <text evidence="4">The sequence shown here is derived from an EMBL/GenBank/DDBJ whole genome shotgun (WGS) entry which is preliminary data.</text>
</comment>
<dbReference type="InterPro" id="IPR001223">
    <property type="entry name" value="Glyco_hydro18_cat"/>
</dbReference>
<dbReference type="GO" id="GO:0006032">
    <property type="term" value="P:chitin catabolic process"/>
    <property type="evidence" value="ECO:0007669"/>
    <property type="project" value="TreeGrafter"/>
</dbReference>
<name>A0A5B0S434_PUCGR</name>
<gene>
    <name evidence="3" type="ORF">PGT21_025169</name>
    <name evidence="4" type="ORF">PGTUg99_008784</name>
</gene>
<dbReference type="PANTHER" id="PTHR11177:SF317">
    <property type="entry name" value="CHITINASE 12-RELATED"/>
    <property type="match status" value="1"/>
</dbReference>
<feature type="signal peptide" evidence="1">
    <location>
        <begin position="1"/>
        <end position="29"/>
    </location>
</feature>
<dbReference type="InterPro" id="IPR011583">
    <property type="entry name" value="Chitinase_II/V-like_cat"/>
</dbReference>
<evidence type="ECO:0000313" key="6">
    <source>
        <dbReference type="Proteomes" id="UP000325313"/>
    </source>
</evidence>
<evidence type="ECO:0000313" key="4">
    <source>
        <dbReference type="EMBL" id="KAA1132577.1"/>
    </source>
</evidence>
<proteinExistence type="predicted"/>
<dbReference type="GO" id="GO:0004568">
    <property type="term" value="F:chitinase activity"/>
    <property type="evidence" value="ECO:0007669"/>
    <property type="project" value="TreeGrafter"/>
</dbReference>
<dbReference type="Proteomes" id="UP000325313">
    <property type="component" value="Unassembled WGS sequence"/>
</dbReference>
<dbReference type="EMBL" id="VSWC01000171">
    <property type="protein sequence ID" value="KAA1070826.1"/>
    <property type="molecule type" value="Genomic_DNA"/>
</dbReference>
<evidence type="ECO:0000313" key="5">
    <source>
        <dbReference type="Proteomes" id="UP000324748"/>
    </source>
</evidence>
<keyword evidence="1" id="KW-0732">Signal</keyword>
<dbReference type="InterPro" id="IPR017853">
    <property type="entry name" value="GH"/>
</dbReference>
<dbReference type="FunFam" id="3.20.20.80:FF:000164">
    <property type="entry name" value="Chitinase, variant"/>
    <property type="match status" value="1"/>
</dbReference>
<evidence type="ECO:0000259" key="2">
    <source>
        <dbReference type="PROSITE" id="PS51910"/>
    </source>
</evidence>
<evidence type="ECO:0000256" key="1">
    <source>
        <dbReference type="SAM" id="SignalP"/>
    </source>
</evidence>
<keyword evidence="5" id="KW-1185">Reference proteome</keyword>
<dbReference type="GO" id="GO:0005975">
    <property type="term" value="P:carbohydrate metabolic process"/>
    <property type="evidence" value="ECO:0007669"/>
    <property type="project" value="InterPro"/>
</dbReference>
<dbReference type="GO" id="GO:0005576">
    <property type="term" value="C:extracellular region"/>
    <property type="evidence" value="ECO:0007669"/>
    <property type="project" value="TreeGrafter"/>
</dbReference>
<dbReference type="OrthoDB" id="73875at2759"/>
<reference evidence="5 6" key="1">
    <citation type="submission" date="2019-05" db="EMBL/GenBank/DDBJ databases">
        <title>Emergence of the Ug99 lineage of the wheat stem rust pathogen through somatic hybridization.</title>
        <authorList>
            <person name="Li F."/>
            <person name="Upadhyaya N.M."/>
            <person name="Sperschneider J."/>
            <person name="Matny O."/>
            <person name="Nguyen-Phuc H."/>
            <person name="Mago R."/>
            <person name="Raley C."/>
            <person name="Miller M.E."/>
            <person name="Silverstein K.A.T."/>
            <person name="Henningsen E."/>
            <person name="Hirsch C.D."/>
            <person name="Visser B."/>
            <person name="Pretorius Z.A."/>
            <person name="Steffenson B.J."/>
            <person name="Schwessinger B."/>
            <person name="Dodds P.N."/>
            <person name="Figueroa M."/>
        </authorList>
    </citation>
    <scope>NUCLEOTIDE SEQUENCE [LARGE SCALE GENOMIC DNA]</scope>
    <source>
        <strain evidence="3">21-0</strain>
        <strain evidence="4 6">Ug99</strain>
    </source>
</reference>
<feature type="chain" id="PRO_5033474807" description="GH18 domain-containing protein" evidence="1">
    <location>
        <begin position="30"/>
        <end position="430"/>
    </location>
</feature>
<dbReference type="PROSITE" id="PS51910">
    <property type="entry name" value="GH18_2"/>
    <property type="match status" value="1"/>
</dbReference>
<accession>A0A5B0S434</accession>
<dbReference type="SMART" id="SM00636">
    <property type="entry name" value="Glyco_18"/>
    <property type="match status" value="1"/>
</dbReference>